<proteinExistence type="inferred from homology"/>
<evidence type="ECO:0000256" key="12">
    <source>
        <dbReference type="ARBA" id="ARBA00053547"/>
    </source>
</evidence>
<dbReference type="PANTHER" id="PTHR20854:SF4">
    <property type="entry name" value="INOSITOL-1-MONOPHOSPHATASE-RELATED"/>
    <property type="match status" value="1"/>
</dbReference>
<evidence type="ECO:0000256" key="2">
    <source>
        <dbReference type="ARBA" id="ARBA00004970"/>
    </source>
</evidence>
<dbReference type="SUPFAM" id="SSF56655">
    <property type="entry name" value="Carbohydrate phosphatase"/>
    <property type="match status" value="1"/>
</dbReference>
<dbReference type="Gene3D" id="3.40.190.80">
    <property type="match status" value="1"/>
</dbReference>
<evidence type="ECO:0000313" key="16">
    <source>
        <dbReference type="Proteomes" id="UP000252004"/>
    </source>
</evidence>
<dbReference type="Gene3D" id="3.30.540.10">
    <property type="entry name" value="Fructose-1,6-Bisphosphatase, subunit A, domain 1"/>
    <property type="match status" value="1"/>
</dbReference>
<feature type="binding site" evidence="14">
    <location>
        <position position="87"/>
    </location>
    <ligand>
        <name>Mg(2+)</name>
        <dbReference type="ChEBI" id="CHEBI:18420"/>
        <label>1</label>
        <note>catalytic</note>
    </ligand>
</feature>
<evidence type="ECO:0000256" key="6">
    <source>
        <dbReference type="ARBA" id="ARBA00022605"/>
    </source>
</evidence>
<protein>
    <recommendedName>
        <fullName evidence="5 13">Histidinol-phosphatase</fullName>
        <ecNumber evidence="4 13">3.1.3.15</ecNumber>
    </recommendedName>
</protein>
<comment type="similarity">
    <text evidence="3">Belongs to the inositol monophosphatase superfamily.</text>
</comment>
<dbReference type="InterPro" id="IPR020583">
    <property type="entry name" value="Inositol_monoP_metal-BS"/>
</dbReference>
<evidence type="ECO:0000256" key="11">
    <source>
        <dbReference type="ARBA" id="ARBA00049158"/>
    </source>
</evidence>
<evidence type="ECO:0000256" key="8">
    <source>
        <dbReference type="ARBA" id="ARBA00022801"/>
    </source>
</evidence>
<dbReference type="PROSITE" id="PS00629">
    <property type="entry name" value="IMP_1"/>
    <property type="match status" value="1"/>
</dbReference>
<sequence>MPSYDDDLRLALELADAADAVTMQRFRALDLQVETKPDMTPVTEADRAAEEAVRAGIEAARPEDAILGEEYGLKGSGPRRWVVDPIDGTKNYVRGVPVWATLVSLMEEGADGGFRPVVGVVSAPALGRRWWAAEGSGAYAGGALGGEPQRIGVSRVGSLRDASFAYSSLGGWEEQGRLEGFLELSRQCWRTRGYGDFWPYMMVAEGSLDLCAEPELSLWDMAAIAAVVQEAGGRFTSLDGVDGVHGGNAAASNGLLHEEMLGYLRPRA</sequence>
<evidence type="ECO:0000256" key="3">
    <source>
        <dbReference type="ARBA" id="ARBA00009759"/>
    </source>
</evidence>
<dbReference type="Pfam" id="PF00459">
    <property type="entry name" value="Inositol_P"/>
    <property type="match status" value="1"/>
</dbReference>
<dbReference type="GO" id="GO:0000105">
    <property type="term" value="P:L-histidine biosynthetic process"/>
    <property type="evidence" value="ECO:0007669"/>
    <property type="project" value="UniProtKB-UniRule"/>
</dbReference>
<evidence type="ECO:0000256" key="1">
    <source>
        <dbReference type="ARBA" id="ARBA00001946"/>
    </source>
</evidence>
<dbReference type="GO" id="GO:0006020">
    <property type="term" value="P:inositol metabolic process"/>
    <property type="evidence" value="ECO:0007669"/>
    <property type="project" value="TreeGrafter"/>
</dbReference>
<feature type="binding site" evidence="14">
    <location>
        <position position="86"/>
    </location>
    <ligand>
        <name>Mg(2+)</name>
        <dbReference type="ChEBI" id="CHEBI:18420"/>
        <label>1</label>
        <note>catalytic</note>
    </ligand>
</feature>
<name>A0A344TW67_9ACTN</name>
<dbReference type="EC" id="3.1.3.15" evidence="4 13"/>
<dbReference type="GO" id="GO:0007165">
    <property type="term" value="P:signal transduction"/>
    <property type="evidence" value="ECO:0007669"/>
    <property type="project" value="TreeGrafter"/>
</dbReference>
<keyword evidence="7 14" id="KW-0479">Metal-binding</keyword>
<feature type="binding site" evidence="14">
    <location>
        <position position="69"/>
    </location>
    <ligand>
        <name>Mg(2+)</name>
        <dbReference type="ChEBI" id="CHEBI:18420"/>
        <label>1</label>
        <note>catalytic</note>
    </ligand>
</feature>
<dbReference type="OrthoDB" id="9772456at2"/>
<dbReference type="KEGG" id="sgz:C0216_04965"/>
<evidence type="ECO:0000256" key="4">
    <source>
        <dbReference type="ARBA" id="ARBA00013085"/>
    </source>
</evidence>
<evidence type="ECO:0000256" key="5">
    <source>
        <dbReference type="ARBA" id="ARBA00021697"/>
    </source>
</evidence>
<dbReference type="EMBL" id="CP030862">
    <property type="protein sequence ID" value="AXE22888.1"/>
    <property type="molecule type" value="Genomic_DNA"/>
</dbReference>
<dbReference type="FunFam" id="3.40.190.80:FF:000010">
    <property type="entry name" value="Histidinol phosphatase"/>
    <property type="match status" value="1"/>
</dbReference>
<accession>A0A344TW67</accession>
<evidence type="ECO:0000256" key="7">
    <source>
        <dbReference type="ARBA" id="ARBA00022723"/>
    </source>
</evidence>
<dbReference type="RefSeq" id="WP_114054081.1">
    <property type="nucleotide sequence ID" value="NZ_CP030862.1"/>
</dbReference>
<organism evidence="15 16">
    <name type="scientific">Streptomyces globosus</name>
    <dbReference type="NCBI Taxonomy" id="68209"/>
    <lineage>
        <taxon>Bacteria</taxon>
        <taxon>Bacillati</taxon>
        <taxon>Actinomycetota</taxon>
        <taxon>Actinomycetes</taxon>
        <taxon>Kitasatosporales</taxon>
        <taxon>Streptomycetaceae</taxon>
        <taxon>Streptomyces</taxon>
    </lineage>
</organism>
<dbReference type="NCBIfam" id="TIGR02067">
    <property type="entry name" value="his_9_HisN"/>
    <property type="match status" value="1"/>
</dbReference>
<gene>
    <name evidence="15" type="primary">hisN</name>
    <name evidence="15" type="ORF">C0216_04965</name>
</gene>
<comment type="function">
    <text evidence="12">Catalyzes the dephosphorylation of histidinol-phosphate to histidinol, the direct precursor of histidine.</text>
</comment>
<dbReference type="GO" id="GO:0004401">
    <property type="term" value="F:histidinol-phosphatase activity"/>
    <property type="evidence" value="ECO:0007669"/>
    <property type="project" value="UniProtKB-UniRule"/>
</dbReference>
<feature type="binding site" evidence="14">
    <location>
        <position position="84"/>
    </location>
    <ligand>
        <name>Mg(2+)</name>
        <dbReference type="ChEBI" id="CHEBI:18420"/>
        <label>1</label>
        <note>catalytic</note>
    </ligand>
</feature>
<evidence type="ECO:0000256" key="9">
    <source>
        <dbReference type="ARBA" id="ARBA00022842"/>
    </source>
</evidence>
<feature type="binding site" evidence="14">
    <location>
        <position position="220"/>
    </location>
    <ligand>
        <name>Mg(2+)</name>
        <dbReference type="ChEBI" id="CHEBI:18420"/>
        <label>2</label>
    </ligand>
</feature>
<evidence type="ECO:0000256" key="10">
    <source>
        <dbReference type="ARBA" id="ARBA00023102"/>
    </source>
</evidence>
<dbReference type="InterPro" id="IPR011809">
    <property type="entry name" value="His_9_proposed"/>
</dbReference>
<keyword evidence="16" id="KW-1185">Reference proteome</keyword>
<comment type="cofactor">
    <cofactor evidence="1 14">
        <name>Mg(2+)</name>
        <dbReference type="ChEBI" id="CHEBI:18420"/>
    </cofactor>
</comment>
<reference evidence="15 16" key="1">
    <citation type="submission" date="2018-01" db="EMBL/GenBank/DDBJ databases">
        <title>Draft genome Sequence of streptomyces globosus LZH-48.</title>
        <authorList>
            <person name="Ran K."/>
            <person name="Li Z."/>
            <person name="Wei S."/>
            <person name="Dong R."/>
        </authorList>
    </citation>
    <scope>NUCLEOTIDE SEQUENCE [LARGE SCALE GENOMIC DNA]</scope>
    <source>
        <strain evidence="15 16">LZH-48</strain>
    </source>
</reference>
<keyword evidence="6" id="KW-0028">Amino-acid biosynthesis</keyword>
<keyword evidence="9 14" id="KW-0460">Magnesium</keyword>
<dbReference type="UniPathway" id="UPA00031">
    <property type="reaction ID" value="UER00013"/>
</dbReference>
<keyword evidence="8 15" id="KW-0378">Hydrolase</keyword>
<comment type="pathway">
    <text evidence="2">Amino-acid biosynthesis; L-histidine biosynthesis; L-histidine from 5-phospho-alpha-D-ribose 1-diphosphate: step 8/9.</text>
</comment>
<dbReference type="Proteomes" id="UP000252004">
    <property type="component" value="Chromosome"/>
</dbReference>
<dbReference type="AlphaFoldDB" id="A0A344TW67"/>
<dbReference type="PRINTS" id="PR00377">
    <property type="entry name" value="IMPHPHTASES"/>
</dbReference>
<dbReference type="FunFam" id="3.30.540.10:FF:000003">
    <property type="entry name" value="Inositol-1-monophosphatase"/>
    <property type="match status" value="1"/>
</dbReference>
<evidence type="ECO:0000313" key="15">
    <source>
        <dbReference type="EMBL" id="AXE22888.1"/>
    </source>
</evidence>
<evidence type="ECO:0000256" key="13">
    <source>
        <dbReference type="NCBIfam" id="TIGR02067"/>
    </source>
</evidence>
<evidence type="ECO:0000256" key="14">
    <source>
        <dbReference type="PIRSR" id="PIRSR600760-2"/>
    </source>
</evidence>
<comment type="catalytic activity">
    <reaction evidence="11">
        <text>L-histidinol phosphate + H2O = L-histidinol + phosphate</text>
        <dbReference type="Rhea" id="RHEA:14465"/>
        <dbReference type="ChEBI" id="CHEBI:15377"/>
        <dbReference type="ChEBI" id="CHEBI:43474"/>
        <dbReference type="ChEBI" id="CHEBI:57699"/>
        <dbReference type="ChEBI" id="CHEBI:57980"/>
        <dbReference type="EC" id="3.1.3.15"/>
    </reaction>
</comment>
<dbReference type="GO" id="GO:0008934">
    <property type="term" value="F:inositol monophosphate 1-phosphatase activity"/>
    <property type="evidence" value="ECO:0007669"/>
    <property type="project" value="TreeGrafter"/>
</dbReference>
<dbReference type="PANTHER" id="PTHR20854">
    <property type="entry name" value="INOSITOL MONOPHOSPHATASE"/>
    <property type="match status" value="1"/>
</dbReference>
<dbReference type="GO" id="GO:0046872">
    <property type="term" value="F:metal ion binding"/>
    <property type="evidence" value="ECO:0007669"/>
    <property type="project" value="UniProtKB-KW"/>
</dbReference>
<keyword evidence="10" id="KW-0368">Histidine biosynthesis</keyword>
<dbReference type="InterPro" id="IPR000760">
    <property type="entry name" value="Inositol_monophosphatase-like"/>
</dbReference>